<dbReference type="Pfam" id="PF05076">
    <property type="entry name" value="SUFU"/>
    <property type="match status" value="1"/>
</dbReference>
<evidence type="ECO:0000256" key="1">
    <source>
        <dbReference type="SAM" id="MobiDB-lite"/>
    </source>
</evidence>
<dbReference type="EMBL" id="FNKK01000002">
    <property type="protein sequence ID" value="SDQ97903.1"/>
    <property type="molecule type" value="Genomic_DNA"/>
</dbReference>
<evidence type="ECO:0000259" key="2">
    <source>
        <dbReference type="Pfam" id="PF05076"/>
    </source>
</evidence>
<dbReference type="InterPro" id="IPR020941">
    <property type="entry name" value="SUFU-like_domain"/>
</dbReference>
<name>A0A1H1FA04_9ACTN</name>
<dbReference type="RefSeq" id="WP_093259502.1">
    <property type="nucleotide sequence ID" value="NZ_FNKK01000002.1"/>
</dbReference>
<dbReference type="STRING" id="35622.SAMN04489764_2878"/>
<sequence>MAISRPAGSSGTPGDGRRWTPDGTEVVLTDTNPYGSRMLVVERDETSSVAYLCAPDGYVHGAVWLANHRPAPETVDRARLAAGLPPVLPGSATRHPLGRPPLGRLSVLWFEEGDGVALYEDESLLAVIPGWADLVRGMPGYARDAIGETAFAWSLAEAMEGLGPRVARAAAYWRWRHGQDAWRSFQRLVLDHLDARSGPPGRYWDASGGRMPTIGITERPPHHRRDYTVVSTVGMSCQRMPTVEQYIDQPEAYARIELALATRGDPREAARLFLWLGQYPWHSVTWLGHGHTAKWYHEPTTFPLGPDYHGVVMLADPPGLPDLSGFTFGGDAVRWLWLVPLTEEELRTAGPGLHLPPERLVAGPVPPDGGRAGR</sequence>
<accession>A0A1H1FA04</accession>
<proteinExistence type="predicted"/>
<dbReference type="AlphaFoldDB" id="A0A1H1FA04"/>
<organism evidence="3 4">
    <name type="scientific">Thermostaphylospora chromogena</name>
    <dbReference type="NCBI Taxonomy" id="35622"/>
    <lineage>
        <taxon>Bacteria</taxon>
        <taxon>Bacillati</taxon>
        <taxon>Actinomycetota</taxon>
        <taxon>Actinomycetes</taxon>
        <taxon>Streptosporangiales</taxon>
        <taxon>Thermomonosporaceae</taxon>
        <taxon>Thermostaphylospora</taxon>
    </lineage>
</organism>
<keyword evidence="4" id="KW-1185">Reference proteome</keyword>
<dbReference type="Proteomes" id="UP000217103">
    <property type="component" value="Unassembled WGS sequence"/>
</dbReference>
<gene>
    <name evidence="3" type="ORF">SAMN04489764_2878</name>
</gene>
<protein>
    <submittedName>
        <fullName evidence="3">Suppressor of fused protein (SUFU)</fullName>
    </submittedName>
</protein>
<dbReference type="OrthoDB" id="333049at2"/>
<feature type="domain" description="Suppressor of fused-like" evidence="2">
    <location>
        <begin position="219"/>
        <end position="348"/>
    </location>
</feature>
<evidence type="ECO:0000313" key="4">
    <source>
        <dbReference type="Proteomes" id="UP000217103"/>
    </source>
</evidence>
<evidence type="ECO:0000313" key="3">
    <source>
        <dbReference type="EMBL" id="SDQ97903.1"/>
    </source>
</evidence>
<feature type="region of interest" description="Disordered" evidence="1">
    <location>
        <begin position="1"/>
        <end position="27"/>
    </location>
</feature>
<reference evidence="3 4" key="1">
    <citation type="submission" date="2016-10" db="EMBL/GenBank/DDBJ databases">
        <authorList>
            <person name="de Groot N.N."/>
        </authorList>
    </citation>
    <scope>NUCLEOTIDE SEQUENCE [LARGE SCALE GENOMIC DNA]</scope>
    <source>
        <strain evidence="3 4">DSM 43794</strain>
    </source>
</reference>